<dbReference type="InterPro" id="IPR002798">
    <property type="entry name" value="SpoIIM-like"/>
</dbReference>
<keyword evidence="1" id="KW-1133">Transmembrane helix</keyword>
<dbReference type="EMBL" id="CP009552">
    <property type="protein sequence ID" value="AIY89988.1"/>
    <property type="molecule type" value="Genomic_DNA"/>
</dbReference>
<evidence type="ECO:0000313" key="3">
    <source>
        <dbReference type="Proteomes" id="UP000030624"/>
    </source>
</evidence>
<evidence type="ECO:0008006" key="4">
    <source>
        <dbReference type="Google" id="ProtNLM"/>
    </source>
</evidence>
<dbReference type="PANTHER" id="PTHR35337">
    <property type="entry name" value="SLR1478 PROTEIN"/>
    <property type="match status" value="1"/>
</dbReference>
<feature type="transmembrane region" description="Helical" evidence="1">
    <location>
        <begin position="162"/>
        <end position="182"/>
    </location>
</feature>
<feature type="transmembrane region" description="Helical" evidence="1">
    <location>
        <begin position="7"/>
        <end position="27"/>
    </location>
</feature>
<dbReference type="eggNOG" id="arCOG01994">
    <property type="taxonomic scope" value="Archaea"/>
</dbReference>
<dbReference type="RefSeq" id="WP_052400223.1">
    <property type="nucleotide sequence ID" value="NZ_CP009552.1"/>
</dbReference>
<dbReference type="AlphaFoldDB" id="A0A0A7GDR9"/>
<dbReference type="Pfam" id="PF01944">
    <property type="entry name" value="SpoIIM"/>
    <property type="match status" value="1"/>
</dbReference>
<dbReference type="Proteomes" id="UP000030624">
    <property type="component" value="Chromosome"/>
</dbReference>
<dbReference type="PANTHER" id="PTHR35337:SF1">
    <property type="entry name" value="SLR1478 PROTEIN"/>
    <property type="match status" value="1"/>
</dbReference>
<sequence length="184" mass="20422">MKTGRTILISLTFVFLISIAIGYLFALKYEPLTKNMVENLFSEFGFVGSLKHYEVFAFIFLNNTLKAFSAMMLGVFLGIVPLLFVIFNGIVIGVVVGYVGMEIGLLRTLLLLIPHGILEIPAILVSCTYGFEMGIAFYRLLKGEQVRLDTVVLDHLKKFIKIPLPMLLIAALIETYITPVVGGL</sequence>
<feature type="transmembrane region" description="Helical" evidence="1">
    <location>
        <begin position="73"/>
        <end position="100"/>
    </location>
</feature>
<keyword evidence="1" id="KW-0472">Membrane</keyword>
<dbReference type="GeneID" id="24797531"/>
<protein>
    <recommendedName>
        <fullName evidence="4">Stage II sporulation protein M</fullName>
    </recommendedName>
</protein>
<name>A0A0A7GDR9_GEOAI</name>
<accession>A0A0A7GDR9</accession>
<organism evidence="2 3">
    <name type="scientific">Geoglobus acetivorans</name>
    <dbReference type="NCBI Taxonomy" id="565033"/>
    <lineage>
        <taxon>Archaea</taxon>
        <taxon>Methanobacteriati</taxon>
        <taxon>Methanobacteriota</taxon>
        <taxon>Archaeoglobi</taxon>
        <taxon>Archaeoglobales</taxon>
        <taxon>Archaeoglobaceae</taxon>
        <taxon>Geoglobus</taxon>
    </lineage>
</organism>
<dbReference type="STRING" id="565033.GACE_0941"/>
<evidence type="ECO:0000256" key="1">
    <source>
        <dbReference type="SAM" id="Phobius"/>
    </source>
</evidence>
<reference evidence="2 3" key="1">
    <citation type="journal article" date="2015" name="Appl. Environ. Microbiol.">
        <title>The Geoglobus acetivorans genome: Fe(III) reduction, acetate utilization, autotrophic growth, and degradation of aromatic compounds in a hyperthermophilic archaeon.</title>
        <authorList>
            <person name="Mardanov A.V."/>
            <person name="Slododkina G.B."/>
            <person name="Slobodkin A.I."/>
            <person name="Beletsky A.V."/>
            <person name="Gavrilov S.N."/>
            <person name="Kublanov I.V."/>
            <person name="Bonch-Osmolovskaya E.A."/>
            <person name="Skryabin K.G."/>
            <person name="Ravin N.V."/>
        </authorList>
    </citation>
    <scope>NUCLEOTIDE SEQUENCE [LARGE SCALE GENOMIC DNA]</scope>
    <source>
        <strain evidence="2 3">SBH6</strain>
    </source>
</reference>
<feature type="transmembrane region" description="Helical" evidence="1">
    <location>
        <begin position="120"/>
        <end position="141"/>
    </location>
</feature>
<proteinExistence type="predicted"/>
<dbReference type="KEGG" id="gac:GACE_0941"/>
<dbReference type="HOGENOM" id="CLU_099320_0_0_2"/>
<evidence type="ECO:0000313" key="2">
    <source>
        <dbReference type="EMBL" id="AIY89988.1"/>
    </source>
</evidence>
<gene>
    <name evidence="2" type="ORF">GACE_0941</name>
</gene>
<keyword evidence="1" id="KW-0812">Transmembrane</keyword>